<evidence type="ECO:0000313" key="3">
    <source>
        <dbReference type="Proteomes" id="UP000521943"/>
    </source>
</evidence>
<dbReference type="OrthoDB" id="2877921at2759"/>
<feature type="region of interest" description="Disordered" evidence="1">
    <location>
        <begin position="86"/>
        <end position="118"/>
    </location>
</feature>
<keyword evidence="3" id="KW-1185">Reference proteome</keyword>
<protein>
    <submittedName>
        <fullName evidence="2">Uncharacterized protein</fullName>
    </submittedName>
</protein>
<dbReference type="EMBL" id="JACGCI010000025">
    <property type="protein sequence ID" value="KAF6756542.1"/>
    <property type="molecule type" value="Genomic_DNA"/>
</dbReference>
<comment type="caution">
    <text evidence="2">The sequence shown here is derived from an EMBL/GenBank/DDBJ whole genome shotgun (WGS) entry which is preliminary data.</text>
</comment>
<dbReference type="AlphaFoldDB" id="A0A8H6M9Z9"/>
<organism evidence="2 3">
    <name type="scientific">Ephemerocybe angulata</name>
    <dbReference type="NCBI Taxonomy" id="980116"/>
    <lineage>
        <taxon>Eukaryota</taxon>
        <taxon>Fungi</taxon>
        <taxon>Dikarya</taxon>
        <taxon>Basidiomycota</taxon>
        <taxon>Agaricomycotina</taxon>
        <taxon>Agaricomycetes</taxon>
        <taxon>Agaricomycetidae</taxon>
        <taxon>Agaricales</taxon>
        <taxon>Agaricineae</taxon>
        <taxon>Psathyrellaceae</taxon>
        <taxon>Ephemerocybe</taxon>
    </lineage>
</organism>
<evidence type="ECO:0000256" key="1">
    <source>
        <dbReference type="SAM" id="MobiDB-lite"/>
    </source>
</evidence>
<reference evidence="2 3" key="1">
    <citation type="submission" date="2020-07" db="EMBL/GenBank/DDBJ databases">
        <title>Comparative genomics of pyrophilous fungi reveals a link between fire events and developmental genes.</title>
        <authorList>
            <consortium name="DOE Joint Genome Institute"/>
            <person name="Steindorff A.S."/>
            <person name="Carver A."/>
            <person name="Calhoun S."/>
            <person name="Stillman K."/>
            <person name="Liu H."/>
            <person name="Lipzen A."/>
            <person name="Pangilinan J."/>
            <person name="Labutti K."/>
            <person name="Bruns T.D."/>
            <person name="Grigoriev I.V."/>
        </authorList>
    </citation>
    <scope>NUCLEOTIDE SEQUENCE [LARGE SCALE GENOMIC DNA]</scope>
    <source>
        <strain evidence="2 3">CBS 144469</strain>
    </source>
</reference>
<accession>A0A8H6M9Z9</accession>
<evidence type="ECO:0000313" key="2">
    <source>
        <dbReference type="EMBL" id="KAF6756542.1"/>
    </source>
</evidence>
<proteinExistence type="predicted"/>
<gene>
    <name evidence="2" type="ORF">DFP72DRAFT_1066441</name>
</gene>
<dbReference type="Proteomes" id="UP000521943">
    <property type="component" value="Unassembled WGS sequence"/>
</dbReference>
<feature type="compositionally biased region" description="Acidic residues" evidence="1">
    <location>
        <begin position="102"/>
        <end position="118"/>
    </location>
</feature>
<sequence>MDFDLPLDTLCSSIKYINPETKKAIPVPPMQFDPLNEGKSDSLMLGHWLTQVRQVQWDNLQHFASDNGHTNGVEETDGDIDADVLADSESASGGVREGIGSESEESDSDYEEENLDDDDERKEWWVDRVVCHRLKKQKNEDGDSQEMEYLLLFEASPISEWVGVNRINSGCTHLIKQYWDSLNQTQFDQEVTTSNVLSLWDSSMAKTDISRFESLLDKVEIEKKLQSVKEVVSVVANIPASWKTATLTTILEGWLEHNSCEAIHQWFLSLLSDTDSVSRELAGLYQIMEVAQALPATAGENVLVKLAEQISRWRLKAQKSNGGIGAAAAAAYLLEASFENFYQLSFLSRAAHRPPDALCNGTVPSV</sequence>
<name>A0A8H6M9Z9_9AGAR</name>